<dbReference type="InterPro" id="IPR011008">
    <property type="entry name" value="Dimeric_a/b-barrel"/>
</dbReference>
<keyword evidence="2" id="KW-1185">Reference proteome</keyword>
<dbReference type="KEGG" id="pmat:BBI11_09090"/>
<organism evidence="1 2">
    <name type="scientific">Planococcus maritimus</name>
    <dbReference type="NCBI Taxonomy" id="192421"/>
    <lineage>
        <taxon>Bacteria</taxon>
        <taxon>Bacillati</taxon>
        <taxon>Bacillota</taxon>
        <taxon>Bacilli</taxon>
        <taxon>Bacillales</taxon>
        <taxon>Caryophanaceae</taxon>
        <taxon>Planococcus</taxon>
    </lineage>
</organism>
<dbReference type="GO" id="GO:0004497">
    <property type="term" value="F:monooxygenase activity"/>
    <property type="evidence" value="ECO:0007669"/>
    <property type="project" value="UniProtKB-KW"/>
</dbReference>
<protein>
    <submittedName>
        <fullName evidence="1">Antibiotic biosynthesis monooxygenase</fullName>
    </submittedName>
</protein>
<dbReference type="PANTHER" id="PTHR33336">
    <property type="entry name" value="QUINOL MONOOXYGENASE YGIN-RELATED"/>
    <property type="match status" value="1"/>
</dbReference>
<evidence type="ECO:0000313" key="2">
    <source>
        <dbReference type="Proteomes" id="UP000514716"/>
    </source>
</evidence>
<sequence>MMIIHAHLQVKPDQEQAFLDEGKTLIEASRQEPGNVQYDLMKSVEKEGHYTMVEVWKDAQAIEAHNTSEHFVAFSKKAAGFMSAPMELKVYSGEAVPM</sequence>
<keyword evidence="1" id="KW-0503">Monooxygenase</keyword>
<accession>A0A7D7MCL4</accession>
<dbReference type="InterPro" id="IPR050744">
    <property type="entry name" value="AI-2_Isomerase_LsrG"/>
</dbReference>
<dbReference type="AlphaFoldDB" id="A0A150W6R4"/>
<dbReference type="InterPro" id="IPR007138">
    <property type="entry name" value="ABM_dom"/>
</dbReference>
<reference evidence="1 2" key="1">
    <citation type="submission" date="2020-07" db="EMBL/GenBank/DDBJ databases">
        <title>Screening of a cold-adapted Planococcus bacterium producing protease in traditional shrimp paste and protease identification by genome sequencing.</title>
        <authorList>
            <person name="Gao R."/>
            <person name="Leng W."/>
            <person name="Chu Q."/>
            <person name="Wu X."/>
            <person name="Liu H."/>
            <person name="Li X."/>
        </authorList>
    </citation>
    <scope>NUCLEOTIDE SEQUENCE [LARGE SCALE GENOMIC DNA]</scope>
    <source>
        <strain evidence="1 2">XJ11</strain>
    </source>
</reference>
<dbReference type="EMBL" id="CP059540">
    <property type="protein sequence ID" value="QMT15993.1"/>
    <property type="molecule type" value="Genomic_DNA"/>
</dbReference>
<gene>
    <name evidence="1" type="ORF">H1Q58_08295</name>
</gene>
<dbReference type="OrthoDB" id="287932at2"/>
<accession>A0A150W6R4</accession>
<name>A0A150W6R4_PLAMR</name>
<proteinExistence type="predicted"/>
<dbReference type="RefSeq" id="WP_068462260.1">
    <property type="nucleotide sequence ID" value="NZ_CP016538.2"/>
</dbReference>
<evidence type="ECO:0000313" key="1">
    <source>
        <dbReference type="EMBL" id="QMT15993.1"/>
    </source>
</evidence>
<dbReference type="PANTHER" id="PTHR33336:SF3">
    <property type="entry name" value="ABM DOMAIN-CONTAINING PROTEIN"/>
    <property type="match status" value="1"/>
</dbReference>
<dbReference type="PROSITE" id="PS51725">
    <property type="entry name" value="ABM"/>
    <property type="match status" value="1"/>
</dbReference>
<dbReference type="Proteomes" id="UP000514716">
    <property type="component" value="Chromosome"/>
</dbReference>
<dbReference type="KEGG" id="pdec:H1Q58_08295"/>
<dbReference type="Gene3D" id="3.30.70.100">
    <property type="match status" value="1"/>
</dbReference>
<keyword evidence="1" id="KW-0560">Oxidoreductase</keyword>
<dbReference type="SUPFAM" id="SSF54909">
    <property type="entry name" value="Dimeric alpha+beta barrel"/>
    <property type="match status" value="1"/>
</dbReference>
<dbReference type="Pfam" id="PF03992">
    <property type="entry name" value="ABM"/>
    <property type="match status" value="1"/>
</dbReference>